<evidence type="ECO:0000259" key="3">
    <source>
        <dbReference type="Pfam" id="PF01847"/>
    </source>
</evidence>
<protein>
    <recommendedName>
        <fullName evidence="3">von Hippel-Lindau disease tumour suppressor beta domain-containing protein</fullName>
    </recommendedName>
</protein>
<dbReference type="KEGG" id="pgv:SL003B_0017"/>
<accession>F2IYE3</accession>
<feature type="compositionally biased region" description="Pro residues" evidence="1">
    <location>
        <begin position="195"/>
        <end position="204"/>
    </location>
</feature>
<dbReference type="AlphaFoldDB" id="F2IYE3"/>
<dbReference type="InterPro" id="IPR024053">
    <property type="entry name" value="VHL_beta_dom"/>
</dbReference>
<dbReference type="HOGENOM" id="CLU_454769_0_0_5"/>
<sequence length="598" mass="61976">MQSTPGRFGPFGCAGAATALLVLSLVAPAAAQTLPQELRISVVPAEPGIRSVLVNRKYRPIVSRGVEGVVVETVTSSVEPGSVTCQVELEVTLENSRVLRSEADICAAGGKLLIDVKSNQGSPGRARVVPLDGSAGETAGQTAGQAPASTPGQTAGRTSGQAAATPPAETRSPVEARPQPADRAAPPQDRAAAPSPQPDPVPEPAPRDLSSIVAEALDRPAAPASDPGSTSGPASSPGPVAGDLRPTQQELPAEAVAERVWSVAGTDLGSPAATLVHGLADTDDVDFTATCVPQSGLATVRLTGRDTAVDRGRNVSVALRADDFYVGYDAAGSDARNRYGQPVPEFAVAMTDPLWDALARKSALEVSLDGGPAYSVSLKGSARPVRLFVATCAEPQQIVETAPAGDLDAAGGQGDVACTEVGRIRSPEGGYRGRILFRNARNEPVDVSWIDYFGMQRHYARLQPGQVLDQETFLSHAWLVTGSGGRCLGVYVSRSPSQEVIVRPPAQPAWGAGPEAVAGAAPVVAEYLCAAGVDLQVTFDHGRQVAVVAEFGRMPVTLPIRSAGPDFLYEEAGYSLAGRIDNATWSRPGLDGVFCARR</sequence>
<dbReference type="SUPFAM" id="SSF49468">
    <property type="entry name" value="VHL"/>
    <property type="match status" value="1"/>
</dbReference>
<dbReference type="InterPro" id="IPR036208">
    <property type="entry name" value="VHL_sf"/>
</dbReference>
<feature type="compositionally biased region" description="Low complexity" evidence="1">
    <location>
        <begin position="220"/>
        <end position="242"/>
    </location>
</feature>
<keyword evidence="5" id="KW-1185">Reference proteome</keyword>
<name>F2IYE3_POLGS</name>
<evidence type="ECO:0000256" key="1">
    <source>
        <dbReference type="SAM" id="MobiDB-lite"/>
    </source>
</evidence>
<reference evidence="4 5" key="1">
    <citation type="journal article" date="2011" name="J. Bacteriol.">
        <title>Complete genome sequence of Polymorphum gilvum SL003B-26A1T, a crude oil-degrading bacterium from oil-polluted saline soil.</title>
        <authorList>
            <person name="Li S.G."/>
            <person name="Tang Y.Q."/>
            <person name="Nie Y."/>
            <person name="Cai M."/>
            <person name="Wu X.L."/>
        </authorList>
    </citation>
    <scope>NUCLEOTIDE SEQUENCE [LARGE SCALE GENOMIC DNA]</scope>
    <source>
        <strain evidence="5">LMG 25793 / CGMCC 1.9160 / SL003B-26A1</strain>
    </source>
</reference>
<dbReference type="PATRIC" id="fig|991905.3.peg.18"/>
<gene>
    <name evidence="4" type="ordered locus">SL003B_0017</name>
</gene>
<dbReference type="Gene3D" id="2.60.40.780">
    <property type="entry name" value="von Hippel-Lindau disease tumour suppressor, beta domain"/>
    <property type="match status" value="1"/>
</dbReference>
<feature type="compositionally biased region" description="Low complexity" evidence="1">
    <location>
        <begin position="176"/>
        <end position="194"/>
    </location>
</feature>
<feature type="compositionally biased region" description="Low complexity" evidence="1">
    <location>
        <begin position="133"/>
        <end position="150"/>
    </location>
</feature>
<feature type="compositionally biased region" description="Polar residues" evidence="1">
    <location>
        <begin position="151"/>
        <end position="162"/>
    </location>
</feature>
<dbReference type="eggNOG" id="COG3115">
    <property type="taxonomic scope" value="Bacteria"/>
</dbReference>
<evidence type="ECO:0000313" key="5">
    <source>
        <dbReference type="Proteomes" id="UP000008130"/>
    </source>
</evidence>
<keyword evidence="2" id="KW-0732">Signal</keyword>
<dbReference type="STRING" id="991905.SL003B_0017"/>
<feature type="region of interest" description="Disordered" evidence="1">
    <location>
        <begin position="220"/>
        <end position="245"/>
    </location>
</feature>
<dbReference type="Proteomes" id="UP000008130">
    <property type="component" value="Chromosome"/>
</dbReference>
<evidence type="ECO:0000256" key="2">
    <source>
        <dbReference type="SAM" id="SignalP"/>
    </source>
</evidence>
<dbReference type="Pfam" id="PF01847">
    <property type="entry name" value="VHL"/>
    <property type="match status" value="1"/>
</dbReference>
<dbReference type="InterPro" id="IPR037140">
    <property type="entry name" value="VHL_beta_dom_sf"/>
</dbReference>
<dbReference type="RefSeq" id="WP_013650780.1">
    <property type="nucleotide sequence ID" value="NC_015259.1"/>
</dbReference>
<feature type="domain" description="von Hippel-Lindau disease tumour suppressor beta" evidence="3">
    <location>
        <begin position="432"/>
        <end position="480"/>
    </location>
</feature>
<feature type="region of interest" description="Disordered" evidence="1">
    <location>
        <begin position="116"/>
        <end position="207"/>
    </location>
</feature>
<dbReference type="EMBL" id="CP002568">
    <property type="protein sequence ID" value="ADZ68456.1"/>
    <property type="molecule type" value="Genomic_DNA"/>
</dbReference>
<organism evidence="4 5">
    <name type="scientific">Polymorphum gilvum (strain LMG 25793 / CGMCC 1.9160 / SL003B-26A1)</name>
    <dbReference type="NCBI Taxonomy" id="991905"/>
    <lineage>
        <taxon>Bacteria</taxon>
        <taxon>Pseudomonadati</taxon>
        <taxon>Pseudomonadota</taxon>
        <taxon>Alphaproteobacteria</taxon>
        <taxon>Rhodobacterales</taxon>
        <taxon>Paracoccaceae</taxon>
        <taxon>Polymorphum</taxon>
    </lineage>
</organism>
<proteinExistence type="predicted"/>
<evidence type="ECO:0000313" key="4">
    <source>
        <dbReference type="EMBL" id="ADZ68456.1"/>
    </source>
</evidence>
<feature type="signal peptide" evidence="2">
    <location>
        <begin position="1"/>
        <end position="31"/>
    </location>
</feature>
<feature type="chain" id="PRO_5003278821" description="von Hippel-Lindau disease tumour suppressor beta domain-containing protein" evidence="2">
    <location>
        <begin position="32"/>
        <end position="598"/>
    </location>
</feature>